<protein>
    <recommendedName>
        <fullName evidence="8">Zn(2)-C6 fungal-type domain-containing protein</fullName>
    </recommendedName>
</protein>
<feature type="domain" description="Zn(2)-C6 fungal-type" evidence="8">
    <location>
        <begin position="24"/>
        <end position="54"/>
    </location>
</feature>
<dbReference type="CDD" id="cd00067">
    <property type="entry name" value="GAL4"/>
    <property type="match status" value="1"/>
</dbReference>
<dbReference type="GO" id="GO:0003677">
    <property type="term" value="F:DNA binding"/>
    <property type="evidence" value="ECO:0007669"/>
    <property type="project" value="UniProtKB-KW"/>
</dbReference>
<evidence type="ECO:0000256" key="5">
    <source>
        <dbReference type="ARBA" id="ARBA00023163"/>
    </source>
</evidence>
<dbReference type="PANTHER" id="PTHR36206:SF4">
    <property type="entry name" value="HYPOTHETICAL CONSERVED PROTEIN (EUROFUNG)-RELATED"/>
    <property type="match status" value="1"/>
</dbReference>
<evidence type="ECO:0000313" key="9">
    <source>
        <dbReference type="EMBL" id="PSS28048.1"/>
    </source>
</evidence>
<dbReference type="InterPro" id="IPR052360">
    <property type="entry name" value="Transcr_Regulatory_Proteins"/>
</dbReference>
<name>A0A2T3BFE0_AMORE</name>
<evidence type="ECO:0000256" key="7">
    <source>
        <dbReference type="SAM" id="MobiDB-lite"/>
    </source>
</evidence>
<reference evidence="9 10" key="1">
    <citation type="journal article" date="2018" name="New Phytol.">
        <title>Comparative genomics and transcriptomics depict ericoid mycorrhizal fungi as versatile saprotrophs and plant mutualists.</title>
        <authorList>
            <person name="Martino E."/>
            <person name="Morin E."/>
            <person name="Grelet G.A."/>
            <person name="Kuo A."/>
            <person name="Kohler A."/>
            <person name="Daghino S."/>
            <person name="Barry K.W."/>
            <person name="Cichocki N."/>
            <person name="Clum A."/>
            <person name="Dockter R.B."/>
            <person name="Hainaut M."/>
            <person name="Kuo R.C."/>
            <person name="LaButti K."/>
            <person name="Lindahl B.D."/>
            <person name="Lindquist E.A."/>
            <person name="Lipzen A."/>
            <person name="Khouja H.R."/>
            <person name="Magnuson J."/>
            <person name="Murat C."/>
            <person name="Ohm R.A."/>
            <person name="Singer S.W."/>
            <person name="Spatafora J.W."/>
            <person name="Wang M."/>
            <person name="Veneault-Fourrey C."/>
            <person name="Henrissat B."/>
            <person name="Grigoriev I.V."/>
            <person name="Martin F.M."/>
            <person name="Perotto S."/>
        </authorList>
    </citation>
    <scope>NUCLEOTIDE SEQUENCE [LARGE SCALE GENOMIC DNA]</scope>
    <source>
        <strain evidence="9 10">ATCC 22711</strain>
    </source>
</reference>
<dbReference type="InterPro" id="IPR036864">
    <property type="entry name" value="Zn2-C6_fun-type_DNA-bd_sf"/>
</dbReference>
<evidence type="ECO:0000256" key="3">
    <source>
        <dbReference type="ARBA" id="ARBA00023015"/>
    </source>
</evidence>
<dbReference type="Proteomes" id="UP000241818">
    <property type="component" value="Unassembled WGS sequence"/>
</dbReference>
<sequence>MRENGQSISESRARRASAPKSKNGCLTCKLRRVKCDETRPKCNTCSKSRRQCQWKPPPDESKKILDIVSQRSSQLRQLRPSQALPFIDEREVYYFWAYRDEVASELAGVIKTSPWTYTILQEAHTEPFVLRSIVALGALYKSFKVTRAASVYPVSMREVALDISAKHREFALAAYDKALKGMQRLASANPPGSAPSLRKVMIACLLVFCLEHFLDSPNTSTMQGEEGYLLLRRLESRKPHRAAGIASPDVNVVEDEIFHEFTRLDLRYAMFWGNRTLGVHAVRRHDGSETIKNMPARFGSLEEARLYQQLLMRRTFHLIGEAYVRIISAKVESGPAEIADTPGELVDPCSLPTMLFADRDAYLNDLRRWHKAFQPIFVTLITSKDPATTIAAALLRAQALGAEIGLAGAFFTEECDHDVFLPEAREIVSLAALIDKETARLQPNGQQIFNYLPGLHQPLHDVIAFCRDKKVRQAALPIFASQALRSPTDHMAKLVTRVKYLAELEEKSRNEDGKIPESARFRIIWVLHHYGDVPRGLTVIYARRIGYPLGRGYPAKREWKRRTFTADEASSMTFGEDPGYQPFPACLSTKPFVKPLSVKWQEVFDELRQRRHVIDA</sequence>
<keyword evidence="1" id="KW-0479">Metal-binding</keyword>
<dbReference type="GeneID" id="36571295"/>
<dbReference type="Gene3D" id="4.10.240.10">
    <property type="entry name" value="Zn(2)-C6 fungal-type DNA-binding domain"/>
    <property type="match status" value="1"/>
</dbReference>
<dbReference type="EMBL" id="KZ679006">
    <property type="protein sequence ID" value="PSS28048.1"/>
    <property type="molecule type" value="Genomic_DNA"/>
</dbReference>
<dbReference type="Pfam" id="PF00172">
    <property type="entry name" value="Zn_clus"/>
    <property type="match status" value="1"/>
</dbReference>
<dbReference type="SMART" id="SM00066">
    <property type="entry name" value="GAL4"/>
    <property type="match status" value="1"/>
</dbReference>
<organism evidence="9 10">
    <name type="scientific">Amorphotheca resinae ATCC 22711</name>
    <dbReference type="NCBI Taxonomy" id="857342"/>
    <lineage>
        <taxon>Eukaryota</taxon>
        <taxon>Fungi</taxon>
        <taxon>Dikarya</taxon>
        <taxon>Ascomycota</taxon>
        <taxon>Pezizomycotina</taxon>
        <taxon>Leotiomycetes</taxon>
        <taxon>Helotiales</taxon>
        <taxon>Amorphothecaceae</taxon>
        <taxon>Amorphotheca</taxon>
    </lineage>
</organism>
<evidence type="ECO:0000256" key="1">
    <source>
        <dbReference type="ARBA" id="ARBA00022723"/>
    </source>
</evidence>
<keyword evidence="4" id="KW-0238">DNA-binding</keyword>
<keyword evidence="6" id="KW-0539">Nucleus</keyword>
<dbReference type="RefSeq" id="XP_024725573.1">
    <property type="nucleotide sequence ID" value="XM_024863214.1"/>
</dbReference>
<dbReference type="PROSITE" id="PS00463">
    <property type="entry name" value="ZN2_CY6_FUNGAL_1"/>
    <property type="match status" value="1"/>
</dbReference>
<dbReference type="AlphaFoldDB" id="A0A2T3BFE0"/>
<keyword evidence="10" id="KW-1185">Reference proteome</keyword>
<dbReference type="GO" id="GO:0000981">
    <property type="term" value="F:DNA-binding transcription factor activity, RNA polymerase II-specific"/>
    <property type="evidence" value="ECO:0007669"/>
    <property type="project" value="InterPro"/>
</dbReference>
<keyword evidence="5" id="KW-0804">Transcription</keyword>
<dbReference type="PANTHER" id="PTHR36206">
    <property type="entry name" value="ASPERCRYPTIN BIOSYNTHESIS CLUSTER-SPECIFIC TRANSCRIPTION REGULATOR ATNN-RELATED"/>
    <property type="match status" value="1"/>
</dbReference>
<evidence type="ECO:0000256" key="4">
    <source>
        <dbReference type="ARBA" id="ARBA00023125"/>
    </source>
</evidence>
<dbReference type="GO" id="GO:0008270">
    <property type="term" value="F:zinc ion binding"/>
    <property type="evidence" value="ECO:0007669"/>
    <property type="project" value="InterPro"/>
</dbReference>
<dbReference type="InParanoid" id="A0A2T3BFE0"/>
<dbReference type="STRING" id="857342.A0A2T3BFE0"/>
<dbReference type="SUPFAM" id="SSF57701">
    <property type="entry name" value="Zn2/Cys6 DNA-binding domain"/>
    <property type="match status" value="1"/>
</dbReference>
<dbReference type="InterPro" id="IPR001138">
    <property type="entry name" value="Zn2Cys6_DnaBD"/>
</dbReference>
<evidence type="ECO:0000313" key="10">
    <source>
        <dbReference type="Proteomes" id="UP000241818"/>
    </source>
</evidence>
<keyword evidence="3" id="KW-0805">Transcription regulation</keyword>
<evidence type="ECO:0000259" key="8">
    <source>
        <dbReference type="PROSITE" id="PS50048"/>
    </source>
</evidence>
<gene>
    <name evidence="9" type="ORF">M430DRAFT_15282</name>
</gene>
<accession>A0A2T3BFE0</accession>
<evidence type="ECO:0000256" key="6">
    <source>
        <dbReference type="ARBA" id="ARBA00023242"/>
    </source>
</evidence>
<evidence type="ECO:0000256" key="2">
    <source>
        <dbReference type="ARBA" id="ARBA00022833"/>
    </source>
</evidence>
<proteinExistence type="predicted"/>
<dbReference type="PROSITE" id="PS50048">
    <property type="entry name" value="ZN2_CY6_FUNGAL_2"/>
    <property type="match status" value="1"/>
</dbReference>
<dbReference type="OrthoDB" id="3172332at2759"/>
<feature type="region of interest" description="Disordered" evidence="7">
    <location>
        <begin position="1"/>
        <end position="22"/>
    </location>
</feature>
<keyword evidence="2" id="KW-0862">Zinc</keyword>